<gene>
    <name evidence="1" type="ORF">CEXT_299531</name>
</gene>
<dbReference type="AlphaFoldDB" id="A0AAV4S639"/>
<name>A0AAV4S639_CAEEX</name>
<keyword evidence="2" id="KW-1185">Reference proteome</keyword>
<evidence type="ECO:0000313" key="2">
    <source>
        <dbReference type="Proteomes" id="UP001054945"/>
    </source>
</evidence>
<protein>
    <recommendedName>
        <fullName evidence="3">Transposase</fullName>
    </recommendedName>
</protein>
<dbReference type="Proteomes" id="UP001054945">
    <property type="component" value="Unassembled WGS sequence"/>
</dbReference>
<reference evidence="1 2" key="1">
    <citation type="submission" date="2021-06" db="EMBL/GenBank/DDBJ databases">
        <title>Caerostris extrusa draft genome.</title>
        <authorList>
            <person name="Kono N."/>
            <person name="Arakawa K."/>
        </authorList>
    </citation>
    <scope>NUCLEOTIDE SEQUENCE [LARGE SCALE GENOMIC DNA]</scope>
</reference>
<proteinExistence type="predicted"/>
<dbReference type="EMBL" id="BPLR01009097">
    <property type="protein sequence ID" value="GIY29610.1"/>
    <property type="molecule type" value="Genomic_DNA"/>
</dbReference>
<accession>A0AAV4S639</accession>
<evidence type="ECO:0008006" key="3">
    <source>
        <dbReference type="Google" id="ProtNLM"/>
    </source>
</evidence>
<sequence>MKTDFIWTSKEEIPAIKNGNPQRKWEPDQIREEIQSLKEGLAVRQHSISRLHLNEAETPQNGNIDQAALSFHINCKPPTARRQPNGEPLSLQALLIDTSALTAKRPSSVRRIIQWQTPLLNEN</sequence>
<organism evidence="1 2">
    <name type="scientific">Caerostris extrusa</name>
    <name type="common">Bark spider</name>
    <name type="synonym">Caerostris bankana</name>
    <dbReference type="NCBI Taxonomy" id="172846"/>
    <lineage>
        <taxon>Eukaryota</taxon>
        <taxon>Metazoa</taxon>
        <taxon>Ecdysozoa</taxon>
        <taxon>Arthropoda</taxon>
        <taxon>Chelicerata</taxon>
        <taxon>Arachnida</taxon>
        <taxon>Araneae</taxon>
        <taxon>Araneomorphae</taxon>
        <taxon>Entelegynae</taxon>
        <taxon>Araneoidea</taxon>
        <taxon>Araneidae</taxon>
        <taxon>Caerostris</taxon>
    </lineage>
</organism>
<comment type="caution">
    <text evidence="1">The sequence shown here is derived from an EMBL/GenBank/DDBJ whole genome shotgun (WGS) entry which is preliminary data.</text>
</comment>
<evidence type="ECO:0000313" key="1">
    <source>
        <dbReference type="EMBL" id="GIY29610.1"/>
    </source>
</evidence>